<dbReference type="FunFam" id="3.30.70.270:FF:000001">
    <property type="entry name" value="Diguanylate cyclase domain protein"/>
    <property type="match status" value="1"/>
</dbReference>
<dbReference type="AlphaFoldDB" id="A0A4R2I8G6"/>
<name>A0A4R2I8G6_9GAMM</name>
<dbReference type="GO" id="GO:0043709">
    <property type="term" value="P:cell adhesion involved in single-species biofilm formation"/>
    <property type="evidence" value="ECO:0007669"/>
    <property type="project" value="TreeGrafter"/>
</dbReference>
<feature type="chain" id="PRO_5020412043" description="diguanylate cyclase" evidence="5">
    <location>
        <begin position="38"/>
        <end position="705"/>
    </location>
</feature>
<dbReference type="CDD" id="cd01949">
    <property type="entry name" value="GGDEF"/>
    <property type="match status" value="1"/>
</dbReference>
<dbReference type="OrthoDB" id="9813903at2"/>
<evidence type="ECO:0000313" key="8">
    <source>
        <dbReference type="Proteomes" id="UP000294862"/>
    </source>
</evidence>
<dbReference type="InterPro" id="IPR011990">
    <property type="entry name" value="TPR-like_helical_dom_sf"/>
</dbReference>
<dbReference type="InterPro" id="IPR043128">
    <property type="entry name" value="Rev_trsase/Diguanyl_cyclase"/>
</dbReference>
<evidence type="ECO:0000256" key="4">
    <source>
        <dbReference type="SAM" id="Phobius"/>
    </source>
</evidence>
<dbReference type="Proteomes" id="UP000294862">
    <property type="component" value="Unassembled WGS sequence"/>
</dbReference>
<gene>
    <name evidence="7" type="ORF">EV148_105212</name>
</gene>
<sequence length="705" mass="76703">MHPGNPLPPHRRRRRAPCASRLLLVTLSAITATRAGAEDHPLARLVTGSRQIAAAVDATLADPVTVQVAGAIGGAWARQQLLMCAGDIGSALDLPDVADRLWTRALAAAQQRGDTPATILLTTLVAQSSLALGDYARSRELAERLRVLAHRHGDANAEAQAENALGVLERRRGRLDDAVAHQQRALDLFKSAGNGIGAMRALSDLGTILRDRGDFAQALDAQLRAVAERERTGDRLSNVYRNLALLYREIEDTAASRAYFERATEAAIHSGIPSMYSSATGAYASLLNDIEDYAGARRAAEDALAIDAALGDRPHQGFEHLELGRALLGEKQTAAATAHFDRALEIGRELGQRELVARSLLHQTEIALAQRDYLRARGLIDEAIAGLEATRLRPQLAQAYALREQLARAEHDDAEALRYAHKSAAAREELIGIRASRQLSALEVRHARSDADQRLAMLAKDNELQAARLQAQAVQRRFGAIALGGLALALVALIWRHRGVRRLNRALAQRNVEIERQRAALGEANARLEQQAAELYHAATTDWLTGVSNRRDVLERIERALRESRASGDEFAVLLVDFDHFKQINDLRGHLLGDRALTVGAHAMRDCLGGDDLLGRFGGEEFIAAMRARKPADVMAVAERMRTHVAAQLAWLMPELRGIATVSIGIAFLSDTGGDSEVAALLEAADRALYAAKHDGRNRVHRYAA</sequence>
<evidence type="ECO:0000259" key="6">
    <source>
        <dbReference type="PROSITE" id="PS50887"/>
    </source>
</evidence>
<dbReference type="RefSeq" id="WP_158287435.1">
    <property type="nucleotide sequence ID" value="NZ_JACGXM010000003.1"/>
</dbReference>
<dbReference type="PANTHER" id="PTHR45138:SF9">
    <property type="entry name" value="DIGUANYLATE CYCLASE DGCM-RELATED"/>
    <property type="match status" value="1"/>
</dbReference>
<organism evidence="7 8">
    <name type="scientific">Dokdonella fugitiva</name>
    <dbReference type="NCBI Taxonomy" id="328517"/>
    <lineage>
        <taxon>Bacteria</taxon>
        <taxon>Pseudomonadati</taxon>
        <taxon>Pseudomonadota</taxon>
        <taxon>Gammaproteobacteria</taxon>
        <taxon>Lysobacterales</taxon>
        <taxon>Rhodanobacteraceae</taxon>
        <taxon>Dokdonella</taxon>
    </lineage>
</organism>
<protein>
    <recommendedName>
        <fullName evidence="2">diguanylate cyclase</fullName>
        <ecNumber evidence="2">2.7.7.65</ecNumber>
    </recommendedName>
</protein>
<dbReference type="SMART" id="SM00028">
    <property type="entry name" value="TPR"/>
    <property type="match status" value="4"/>
</dbReference>
<keyword evidence="8" id="KW-1185">Reference proteome</keyword>
<evidence type="ECO:0000256" key="1">
    <source>
        <dbReference type="ARBA" id="ARBA00001946"/>
    </source>
</evidence>
<feature type="domain" description="GGDEF" evidence="6">
    <location>
        <begin position="569"/>
        <end position="705"/>
    </location>
</feature>
<dbReference type="EC" id="2.7.7.65" evidence="2"/>
<reference evidence="7 8" key="1">
    <citation type="journal article" date="2015" name="Stand. Genomic Sci.">
        <title>Genomic Encyclopedia of Bacterial and Archaeal Type Strains, Phase III: the genomes of soil and plant-associated and newly described type strains.</title>
        <authorList>
            <person name="Whitman W.B."/>
            <person name="Woyke T."/>
            <person name="Klenk H.P."/>
            <person name="Zhou Y."/>
            <person name="Lilburn T.G."/>
            <person name="Beck B.J."/>
            <person name="De Vos P."/>
            <person name="Vandamme P."/>
            <person name="Eisen J.A."/>
            <person name="Garrity G."/>
            <person name="Hugenholtz P."/>
            <person name="Kyrpides N.C."/>
        </authorList>
    </citation>
    <scope>NUCLEOTIDE SEQUENCE [LARGE SCALE GENOMIC DNA]</scope>
    <source>
        <strain evidence="7 8">A3</strain>
    </source>
</reference>
<comment type="catalytic activity">
    <reaction evidence="3">
        <text>2 GTP = 3',3'-c-di-GMP + 2 diphosphate</text>
        <dbReference type="Rhea" id="RHEA:24898"/>
        <dbReference type="ChEBI" id="CHEBI:33019"/>
        <dbReference type="ChEBI" id="CHEBI:37565"/>
        <dbReference type="ChEBI" id="CHEBI:58805"/>
        <dbReference type="EC" id="2.7.7.65"/>
    </reaction>
</comment>
<dbReference type="SMART" id="SM00267">
    <property type="entry name" value="GGDEF"/>
    <property type="match status" value="1"/>
</dbReference>
<dbReference type="NCBIfam" id="TIGR00254">
    <property type="entry name" value="GGDEF"/>
    <property type="match status" value="1"/>
</dbReference>
<dbReference type="Pfam" id="PF13424">
    <property type="entry name" value="TPR_12"/>
    <property type="match status" value="1"/>
</dbReference>
<accession>A0A4R2I8G6</accession>
<dbReference type="PANTHER" id="PTHR45138">
    <property type="entry name" value="REGULATORY COMPONENTS OF SENSORY TRANSDUCTION SYSTEM"/>
    <property type="match status" value="1"/>
</dbReference>
<keyword evidence="4" id="KW-0812">Transmembrane</keyword>
<dbReference type="GO" id="GO:1902201">
    <property type="term" value="P:negative regulation of bacterial-type flagellum-dependent cell motility"/>
    <property type="evidence" value="ECO:0007669"/>
    <property type="project" value="TreeGrafter"/>
</dbReference>
<dbReference type="EMBL" id="SLWQ01000005">
    <property type="protein sequence ID" value="TCO40417.1"/>
    <property type="molecule type" value="Genomic_DNA"/>
</dbReference>
<dbReference type="PROSITE" id="PS50887">
    <property type="entry name" value="GGDEF"/>
    <property type="match status" value="1"/>
</dbReference>
<evidence type="ECO:0000256" key="2">
    <source>
        <dbReference type="ARBA" id="ARBA00012528"/>
    </source>
</evidence>
<comment type="cofactor">
    <cofactor evidence="1">
        <name>Mg(2+)</name>
        <dbReference type="ChEBI" id="CHEBI:18420"/>
    </cofactor>
</comment>
<dbReference type="InterPro" id="IPR050469">
    <property type="entry name" value="Diguanylate_Cyclase"/>
</dbReference>
<dbReference type="Gene3D" id="3.30.70.270">
    <property type="match status" value="1"/>
</dbReference>
<keyword evidence="4" id="KW-0472">Membrane</keyword>
<evidence type="ECO:0000256" key="5">
    <source>
        <dbReference type="SAM" id="SignalP"/>
    </source>
</evidence>
<dbReference type="Gene3D" id="1.25.40.10">
    <property type="entry name" value="Tetratricopeptide repeat domain"/>
    <property type="match status" value="2"/>
</dbReference>
<keyword evidence="5" id="KW-0732">Signal</keyword>
<evidence type="ECO:0000256" key="3">
    <source>
        <dbReference type="ARBA" id="ARBA00034247"/>
    </source>
</evidence>
<dbReference type="InterPro" id="IPR029787">
    <property type="entry name" value="Nucleotide_cyclase"/>
</dbReference>
<comment type="caution">
    <text evidence="7">The sequence shown here is derived from an EMBL/GenBank/DDBJ whole genome shotgun (WGS) entry which is preliminary data.</text>
</comment>
<evidence type="ECO:0000313" key="7">
    <source>
        <dbReference type="EMBL" id="TCO40417.1"/>
    </source>
</evidence>
<dbReference type="InterPro" id="IPR000160">
    <property type="entry name" value="GGDEF_dom"/>
</dbReference>
<dbReference type="Pfam" id="PF00990">
    <property type="entry name" value="GGDEF"/>
    <property type="match status" value="1"/>
</dbReference>
<keyword evidence="4" id="KW-1133">Transmembrane helix</keyword>
<dbReference type="GO" id="GO:0052621">
    <property type="term" value="F:diguanylate cyclase activity"/>
    <property type="evidence" value="ECO:0007669"/>
    <property type="project" value="UniProtKB-EC"/>
</dbReference>
<proteinExistence type="predicted"/>
<dbReference type="InterPro" id="IPR019734">
    <property type="entry name" value="TPR_rpt"/>
</dbReference>
<dbReference type="SUPFAM" id="SSF48452">
    <property type="entry name" value="TPR-like"/>
    <property type="match status" value="2"/>
</dbReference>
<dbReference type="GO" id="GO:0005886">
    <property type="term" value="C:plasma membrane"/>
    <property type="evidence" value="ECO:0007669"/>
    <property type="project" value="TreeGrafter"/>
</dbReference>
<feature type="transmembrane region" description="Helical" evidence="4">
    <location>
        <begin position="478"/>
        <end position="495"/>
    </location>
</feature>
<dbReference type="SUPFAM" id="SSF55073">
    <property type="entry name" value="Nucleotide cyclase"/>
    <property type="match status" value="1"/>
</dbReference>
<feature type="signal peptide" evidence="5">
    <location>
        <begin position="1"/>
        <end position="37"/>
    </location>
</feature>